<dbReference type="PROSITE" id="PS00061">
    <property type="entry name" value="ADH_SHORT"/>
    <property type="match status" value="1"/>
</dbReference>
<protein>
    <submittedName>
        <fullName evidence="4">G2759 protein</fullName>
    </submittedName>
</protein>
<comment type="similarity">
    <text evidence="1">Belongs to the short-chain dehydrogenases/reductases (SDR) family.</text>
</comment>
<dbReference type="PANTHER" id="PTHR42760">
    <property type="entry name" value="SHORT-CHAIN DEHYDROGENASES/REDUCTASES FAMILY MEMBER"/>
    <property type="match status" value="1"/>
</dbReference>
<organism evidence="4 5">
    <name type="scientific">Coccomyxa viridis</name>
    <dbReference type="NCBI Taxonomy" id="1274662"/>
    <lineage>
        <taxon>Eukaryota</taxon>
        <taxon>Viridiplantae</taxon>
        <taxon>Chlorophyta</taxon>
        <taxon>core chlorophytes</taxon>
        <taxon>Trebouxiophyceae</taxon>
        <taxon>Trebouxiophyceae incertae sedis</taxon>
        <taxon>Coccomyxaceae</taxon>
        <taxon>Coccomyxa</taxon>
    </lineage>
</organism>
<dbReference type="Proteomes" id="UP001497392">
    <property type="component" value="Unassembled WGS sequence"/>
</dbReference>
<keyword evidence="2" id="KW-0560">Oxidoreductase</keyword>
<dbReference type="Pfam" id="PF13561">
    <property type="entry name" value="adh_short_C2"/>
    <property type="match status" value="1"/>
</dbReference>
<dbReference type="Gene3D" id="3.40.50.720">
    <property type="entry name" value="NAD(P)-binding Rossmann-like Domain"/>
    <property type="match status" value="1"/>
</dbReference>
<evidence type="ECO:0000313" key="5">
    <source>
        <dbReference type="Proteomes" id="UP001497392"/>
    </source>
</evidence>
<dbReference type="EMBL" id="CAXHTA020000004">
    <property type="protein sequence ID" value="CAL5220703.1"/>
    <property type="molecule type" value="Genomic_DNA"/>
</dbReference>
<feature type="domain" description="Ketoreductase" evidence="3">
    <location>
        <begin position="5"/>
        <end position="185"/>
    </location>
</feature>
<evidence type="ECO:0000259" key="3">
    <source>
        <dbReference type="SMART" id="SM00822"/>
    </source>
</evidence>
<keyword evidence="5" id="KW-1185">Reference proteome</keyword>
<evidence type="ECO:0000256" key="1">
    <source>
        <dbReference type="ARBA" id="ARBA00006484"/>
    </source>
</evidence>
<dbReference type="PANTHER" id="PTHR42760:SF133">
    <property type="entry name" value="3-OXOACYL-[ACYL-CARRIER-PROTEIN] REDUCTASE"/>
    <property type="match status" value="1"/>
</dbReference>
<dbReference type="PRINTS" id="PR00080">
    <property type="entry name" value="SDRFAMILY"/>
</dbReference>
<comment type="caution">
    <text evidence="4">The sequence shown here is derived from an EMBL/GenBank/DDBJ whole genome shotgun (WGS) entry which is preliminary data.</text>
</comment>
<name>A0ABP1FL60_9CHLO</name>
<accession>A0ABP1FL60</accession>
<dbReference type="InterPro" id="IPR057326">
    <property type="entry name" value="KR_dom"/>
</dbReference>
<proteinExistence type="inferred from homology"/>
<evidence type="ECO:0000256" key="2">
    <source>
        <dbReference type="ARBA" id="ARBA00023002"/>
    </source>
</evidence>
<reference evidence="4 5" key="1">
    <citation type="submission" date="2024-06" db="EMBL/GenBank/DDBJ databases">
        <authorList>
            <person name="Kraege A."/>
            <person name="Thomma B."/>
        </authorList>
    </citation>
    <scope>NUCLEOTIDE SEQUENCE [LARGE SCALE GENOMIC DNA]</scope>
</reference>
<dbReference type="SUPFAM" id="SSF51735">
    <property type="entry name" value="NAD(P)-binding Rossmann-fold domains"/>
    <property type="match status" value="1"/>
</dbReference>
<gene>
    <name evidence="4" type="primary">g2759</name>
    <name evidence="4" type="ORF">VP750_LOCUS2362</name>
</gene>
<dbReference type="PRINTS" id="PR00081">
    <property type="entry name" value="GDHRDH"/>
</dbReference>
<sequence length="276" mass="28582">MLEGKVTIITGSGQGLGAAAAKLFAQHGAKLVVTDLDGSKAEQVAQEIKSQGGEAIAVAGDVTAADFPQRCVEATVQRFGTIDILINNAGFTWDGMIHKITPKQWDAMLAVHCTAPFRLIQAAAPVMRDAAKKELEESDQAKQRCIINVSSTSGTHGNAGQANYSTAKAGVVGLSKTVAREWGAFNIRCNAIAYGFIATRLTASKDDGASISVNGEKVKLGIPGGEAMAAAAAEMLIPLKRIGTPDEAAGAMLMLASPYASFISGQTLEVTGGAYI</sequence>
<evidence type="ECO:0000313" key="4">
    <source>
        <dbReference type="EMBL" id="CAL5220703.1"/>
    </source>
</evidence>
<dbReference type="InterPro" id="IPR020904">
    <property type="entry name" value="Sc_DH/Rdtase_CS"/>
</dbReference>
<dbReference type="InterPro" id="IPR036291">
    <property type="entry name" value="NAD(P)-bd_dom_sf"/>
</dbReference>
<dbReference type="SMART" id="SM00822">
    <property type="entry name" value="PKS_KR"/>
    <property type="match status" value="1"/>
</dbReference>
<dbReference type="InterPro" id="IPR002347">
    <property type="entry name" value="SDR_fam"/>
</dbReference>